<accession>A0A4R5MIZ7</accession>
<dbReference type="EMBL" id="SJCY01000010">
    <property type="protein sequence ID" value="TDG35356.1"/>
    <property type="molecule type" value="Genomic_DNA"/>
</dbReference>
<gene>
    <name evidence="8" type="ORF">EZJ43_13710</name>
</gene>
<reference evidence="8 9" key="1">
    <citation type="submission" date="2019-02" db="EMBL/GenBank/DDBJ databases">
        <title>Pedobacter sp. nov., a novel speices isolated from soil of pinguins habitat in Antarcitica.</title>
        <authorList>
            <person name="He R.-H."/>
        </authorList>
    </citation>
    <scope>NUCLEOTIDE SEQUENCE [LARGE SCALE GENOMIC DNA]</scope>
    <source>
        <strain evidence="8 9">E01020</strain>
    </source>
</reference>
<evidence type="ECO:0000259" key="6">
    <source>
        <dbReference type="Pfam" id="PF07980"/>
    </source>
</evidence>
<organism evidence="8 9">
    <name type="scientific">Pedobacter changchengzhani</name>
    <dbReference type="NCBI Taxonomy" id="2529274"/>
    <lineage>
        <taxon>Bacteria</taxon>
        <taxon>Pseudomonadati</taxon>
        <taxon>Bacteroidota</taxon>
        <taxon>Sphingobacteriia</taxon>
        <taxon>Sphingobacteriales</taxon>
        <taxon>Sphingobacteriaceae</taxon>
        <taxon>Pedobacter</taxon>
    </lineage>
</organism>
<keyword evidence="3" id="KW-0732">Signal</keyword>
<dbReference type="InterPro" id="IPR011990">
    <property type="entry name" value="TPR-like_helical_dom_sf"/>
</dbReference>
<protein>
    <submittedName>
        <fullName evidence="8">RagB/SusD family nutrient uptake outer membrane protein</fullName>
    </submittedName>
</protein>
<evidence type="ECO:0000256" key="5">
    <source>
        <dbReference type="ARBA" id="ARBA00023237"/>
    </source>
</evidence>
<dbReference type="Gene3D" id="1.25.40.390">
    <property type="match status" value="1"/>
</dbReference>
<evidence type="ECO:0000256" key="1">
    <source>
        <dbReference type="ARBA" id="ARBA00004442"/>
    </source>
</evidence>
<proteinExistence type="inferred from homology"/>
<dbReference type="InterPro" id="IPR012944">
    <property type="entry name" value="SusD_RagB_dom"/>
</dbReference>
<dbReference type="RefSeq" id="WP_133263286.1">
    <property type="nucleotide sequence ID" value="NZ_SJCY01000010.1"/>
</dbReference>
<dbReference type="Proteomes" id="UP000295668">
    <property type="component" value="Unassembled WGS sequence"/>
</dbReference>
<evidence type="ECO:0000259" key="7">
    <source>
        <dbReference type="Pfam" id="PF14322"/>
    </source>
</evidence>
<evidence type="ECO:0000256" key="4">
    <source>
        <dbReference type="ARBA" id="ARBA00023136"/>
    </source>
</evidence>
<dbReference type="SUPFAM" id="SSF48452">
    <property type="entry name" value="TPR-like"/>
    <property type="match status" value="1"/>
</dbReference>
<dbReference type="Pfam" id="PF07980">
    <property type="entry name" value="SusD_RagB"/>
    <property type="match status" value="1"/>
</dbReference>
<evidence type="ECO:0000256" key="3">
    <source>
        <dbReference type="ARBA" id="ARBA00022729"/>
    </source>
</evidence>
<name>A0A4R5MIZ7_9SPHI</name>
<dbReference type="Pfam" id="PF14322">
    <property type="entry name" value="SusD-like_3"/>
    <property type="match status" value="1"/>
</dbReference>
<feature type="domain" description="SusD-like N-terminal" evidence="7">
    <location>
        <begin position="78"/>
        <end position="219"/>
    </location>
</feature>
<dbReference type="InterPro" id="IPR033985">
    <property type="entry name" value="SusD-like_N"/>
</dbReference>
<feature type="domain" description="RagB/SusD" evidence="6">
    <location>
        <begin position="281"/>
        <end position="535"/>
    </location>
</feature>
<comment type="similarity">
    <text evidence="2">Belongs to the SusD family.</text>
</comment>
<evidence type="ECO:0000256" key="2">
    <source>
        <dbReference type="ARBA" id="ARBA00006275"/>
    </source>
</evidence>
<evidence type="ECO:0000313" key="8">
    <source>
        <dbReference type="EMBL" id="TDG35356.1"/>
    </source>
</evidence>
<evidence type="ECO:0000313" key="9">
    <source>
        <dbReference type="Proteomes" id="UP000295668"/>
    </source>
</evidence>
<keyword evidence="9" id="KW-1185">Reference proteome</keyword>
<comment type="subcellular location">
    <subcellularLocation>
        <location evidence="1">Cell outer membrane</location>
    </subcellularLocation>
</comment>
<keyword evidence="4" id="KW-0472">Membrane</keyword>
<dbReference type="OrthoDB" id="993981at2"/>
<sequence length="535" mass="59534">MKIQKQIIALALGTAMLLPLSCKKGFLDLKDTKTASSDALFKTPSDGIQLVNAIYDTFDNVDFMKKAMWYQANFLTQDFKNYGGDVFFTTYEVPTSFDPLNTFWVRSYQGIARANAAFPIIAKMKADGVLTPALADRLTGEAYFLRGVFYYYMACEFGGVPLELKTVTGSGRNPRATQDEVFASVASDMSTAAGLLTWKEDLPATEIGRATKGAAYAYAGSALMWLKKYGDALTSFKMVDTHYQLMENYLDIHEYNKQNNKESIFEVQFKVPDGGDQSWGHSNDSNWLGSFGIPEEISQTGYDYADPIYFNSFETGDSRRRATVIGPGETHPSPNIQISSYQQVINGFAKGDPKYIGDDNKIINTCGTVSKPWKGGDKLRSGYYEVKYWRDPALSGYSSTAAGKQNIFGDQNAIFLRYGEVLLSEAECKFRMNDEQGALDLVKLVRNRAWGKLAGSNAVVPAPPAAGNTLYVILDEYRHELGGEFSVWFNLRRSGEHIKYVKQKYNVNVPAGKDLMPIPQLVIATNETIKQNPGY</sequence>
<keyword evidence="5" id="KW-0998">Cell outer membrane</keyword>
<dbReference type="AlphaFoldDB" id="A0A4R5MIZ7"/>
<comment type="caution">
    <text evidence="8">The sequence shown here is derived from an EMBL/GenBank/DDBJ whole genome shotgun (WGS) entry which is preliminary data.</text>
</comment>
<dbReference type="GO" id="GO:0009279">
    <property type="term" value="C:cell outer membrane"/>
    <property type="evidence" value="ECO:0007669"/>
    <property type="project" value="UniProtKB-SubCell"/>
</dbReference>